<feature type="domain" description="ABC transporter" evidence="14">
    <location>
        <begin position="528"/>
        <end position="763"/>
    </location>
</feature>
<dbReference type="NCBIfam" id="TIGR01193">
    <property type="entry name" value="bacteriocin_ABC"/>
    <property type="match status" value="1"/>
</dbReference>
<evidence type="ECO:0000256" key="4">
    <source>
        <dbReference type="ARBA" id="ARBA00022670"/>
    </source>
</evidence>
<evidence type="ECO:0000256" key="3">
    <source>
        <dbReference type="ARBA" id="ARBA00022475"/>
    </source>
</evidence>
<dbReference type="InterPro" id="IPR027417">
    <property type="entry name" value="P-loop_NTPase"/>
</dbReference>
<keyword evidence="7" id="KW-0378">Hydrolase</keyword>
<reference evidence="18" key="1">
    <citation type="journal article" date="2019" name="Int. J. Syst. Evol. Microbiol.">
        <title>The Global Catalogue of Microorganisms (GCM) 10K type strain sequencing project: providing services to taxonomists for standard genome sequencing and annotation.</title>
        <authorList>
            <consortium name="The Broad Institute Genomics Platform"/>
            <consortium name="The Broad Institute Genome Sequencing Center for Infectious Disease"/>
            <person name="Wu L."/>
            <person name="Ma J."/>
        </authorList>
    </citation>
    <scope>NUCLEOTIDE SEQUENCE [LARGE SCALE GENOMIC DNA]</scope>
    <source>
        <strain evidence="18">CCUG 63418</strain>
    </source>
</reference>
<dbReference type="InterPro" id="IPR005074">
    <property type="entry name" value="Peptidase_C39"/>
</dbReference>
<dbReference type="InterPro" id="IPR003439">
    <property type="entry name" value="ABC_transporter-like_ATP-bd"/>
</dbReference>
<feature type="domain" description="Peptidase C39" evidence="16">
    <location>
        <begin position="59"/>
        <end position="183"/>
    </location>
</feature>
<dbReference type="InterPro" id="IPR003593">
    <property type="entry name" value="AAA+_ATPase"/>
</dbReference>
<dbReference type="PROSITE" id="PS00211">
    <property type="entry name" value="ABC_TRANSPORTER_1"/>
    <property type="match status" value="1"/>
</dbReference>
<keyword evidence="9" id="KW-1278">Translocase</keyword>
<evidence type="ECO:0000256" key="7">
    <source>
        <dbReference type="ARBA" id="ARBA00022801"/>
    </source>
</evidence>
<feature type="transmembrane region" description="Helical" evidence="13">
    <location>
        <begin position="434"/>
        <end position="458"/>
    </location>
</feature>
<dbReference type="Pfam" id="PF00005">
    <property type="entry name" value="ABC_tran"/>
    <property type="match status" value="1"/>
</dbReference>
<dbReference type="PROSITE" id="PS50990">
    <property type="entry name" value="PEPTIDASE_C39"/>
    <property type="match status" value="1"/>
</dbReference>
<gene>
    <name evidence="17" type="ORF">ACFQZS_17155</name>
</gene>
<dbReference type="SMART" id="SM00382">
    <property type="entry name" value="AAA"/>
    <property type="match status" value="1"/>
</dbReference>
<proteinExistence type="predicted"/>
<dbReference type="SUPFAM" id="SSF52540">
    <property type="entry name" value="P-loop containing nucleoside triphosphate hydrolases"/>
    <property type="match status" value="1"/>
</dbReference>
<keyword evidence="3" id="KW-1003">Cell membrane</keyword>
<protein>
    <submittedName>
        <fullName evidence="17">Peptidase domain-containing ABC transporter</fullName>
    </submittedName>
</protein>
<feature type="transmembrane region" description="Helical" evidence="13">
    <location>
        <begin position="211"/>
        <end position="234"/>
    </location>
</feature>
<evidence type="ECO:0000256" key="11">
    <source>
        <dbReference type="ARBA" id="ARBA00023136"/>
    </source>
</evidence>
<feature type="transmembrane region" description="Helical" evidence="13">
    <location>
        <begin position="249"/>
        <end position="267"/>
    </location>
</feature>
<dbReference type="EMBL" id="JBHTHU010000021">
    <property type="protein sequence ID" value="MFD0751885.1"/>
    <property type="molecule type" value="Genomic_DNA"/>
</dbReference>
<evidence type="ECO:0000256" key="5">
    <source>
        <dbReference type="ARBA" id="ARBA00022692"/>
    </source>
</evidence>
<evidence type="ECO:0000256" key="1">
    <source>
        <dbReference type="ARBA" id="ARBA00004651"/>
    </source>
</evidence>
<dbReference type="InterPro" id="IPR005897">
    <property type="entry name" value="Pept_C39_ABC_bacteriocin"/>
</dbReference>
<evidence type="ECO:0000259" key="16">
    <source>
        <dbReference type="PROSITE" id="PS50990"/>
    </source>
</evidence>
<dbReference type="SUPFAM" id="SSF90123">
    <property type="entry name" value="ABC transporter transmembrane region"/>
    <property type="match status" value="1"/>
</dbReference>
<feature type="domain" description="ABC transmembrane type-1" evidence="15">
    <location>
        <begin position="216"/>
        <end position="495"/>
    </location>
</feature>
<organism evidence="17 18">
    <name type="scientific">Mucilaginibacter calamicampi</name>
    <dbReference type="NCBI Taxonomy" id="1302352"/>
    <lineage>
        <taxon>Bacteria</taxon>
        <taxon>Pseudomonadati</taxon>
        <taxon>Bacteroidota</taxon>
        <taxon>Sphingobacteriia</taxon>
        <taxon>Sphingobacteriales</taxon>
        <taxon>Sphingobacteriaceae</taxon>
        <taxon>Mucilaginibacter</taxon>
    </lineage>
</organism>
<keyword evidence="4" id="KW-0645">Protease</keyword>
<dbReference type="Gene3D" id="1.20.1560.10">
    <property type="entry name" value="ABC transporter type 1, transmembrane domain"/>
    <property type="match status" value="1"/>
</dbReference>
<feature type="transmembrane region" description="Helical" evidence="13">
    <location>
        <begin position="352"/>
        <end position="370"/>
    </location>
</feature>
<feature type="compositionally biased region" description="Basic and acidic residues" evidence="12">
    <location>
        <begin position="783"/>
        <end position="801"/>
    </location>
</feature>
<comment type="caution">
    <text evidence="17">The sequence shown here is derived from an EMBL/GenBank/DDBJ whole genome shotgun (WGS) entry which is preliminary data.</text>
</comment>
<dbReference type="Gene3D" id="3.90.70.10">
    <property type="entry name" value="Cysteine proteinases"/>
    <property type="match status" value="1"/>
</dbReference>
<evidence type="ECO:0000256" key="6">
    <source>
        <dbReference type="ARBA" id="ARBA00022741"/>
    </source>
</evidence>
<name>A0ABW2Z214_9SPHI</name>
<evidence type="ECO:0000256" key="2">
    <source>
        <dbReference type="ARBA" id="ARBA00022448"/>
    </source>
</evidence>
<dbReference type="PROSITE" id="PS50929">
    <property type="entry name" value="ABC_TM1F"/>
    <property type="match status" value="1"/>
</dbReference>
<dbReference type="PANTHER" id="PTHR43394">
    <property type="entry name" value="ATP-DEPENDENT PERMEASE MDL1, MITOCHONDRIAL"/>
    <property type="match status" value="1"/>
</dbReference>
<dbReference type="PROSITE" id="PS50893">
    <property type="entry name" value="ABC_TRANSPORTER_2"/>
    <property type="match status" value="1"/>
</dbReference>
<dbReference type="Pfam" id="PF03412">
    <property type="entry name" value="Peptidase_C39"/>
    <property type="match status" value="1"/>
</dbReference>
<dbReference type="CDD" id="cd02418">
    <property type="entry name" value="Peptidase_C39B"/>
    <property type="match status" value="1"/>
</dbReference>
<feature type="transmembrane region" description="Helical" evidence="13">
    <location>
        <begin position="323"/>
        <end position="346"/>
    </location>
</feature>
<comment type="subcellular location">
    <subcellularLocation>
        <location evidence="1">Cell membrane</location>
        <topology evidence="1">Multi-pass membrane protein</topology>
    </subcellularLocation>
</comment>
<accession>A0ABW2Z214</accession>
<dbReference type="InterPro" id="IPR017871">
    <property type="entry name" value="ABC_transporter-like_CS"/>
</dbReference>
<keyword evidence="8" id="KW-0067">ATP-binding</keyword>
<evidence type="ECO:0000256" key="12">
    <source>
        <dbReference type="SAM" id="MobiDB-lite"/>
    </source>
</evidence>
<evidence type="ECO:0000259" key="14">
    <source>
        <dbReference type="PROSITE" id="PS50893"/>
    </source>
</evidence>
<feature type="region of interest" description="Disordered" evidence="12">
    <location>
        <begin position="769"/>
        <end position="813"/>
    </location>
</feature>
<dbReference type="InterPro" id="IPR011527">
    <property type="entry name" value="ABC1_TM_dom"/>
</dbReference>
<dbReference type="Pfam" id="PF00664">
    <property type="entry name" value="ABC_membrane"/>
    <property type="match status" value="1"/>
</dbReference>
<dbReference type="InterPro" id="IPR039421">
    <property type="entry name" value="Type_1_exporter"/>
</dbReference>
<keyword evidence="2" id="KW-0813">Transport</keyword>
<evidence type="ECO:0000313" key="17">
    <source>
        <dbReference type="EMBL" id="MFD0751885.1"/>
    </source>
</evidence>
<dbReference type="InterPro" id="IPR036640">
    <property type="entry name" value="ABC1_TM_sf"/>
</dbReference>
<evidence type="ECO:0000313" key="18">
    <source>
        <dbReference type="Proteomes" id="UP001596958"/>
    </source>
</evidence>
<dbReference type="RefSeq" id="WP_377102194.1">
    <property type="nucleotide sequence ID" value="NZ_JBHTHU010000021.1"/>
</dbReference>
<feature type="transmembrane region" description="Helical" evidence="13">
    <location>
        <begin position="470"/>
        <end position="489"/>
    </location>
</feature>
<sequence length="813" mass="91921">MATFDEIFDKTVALYTKAKNKLAAWLQPLAEKIHAHPLYIKWKASTAQRELQERIQIRQHDIMDCGAACLASVSAFYKLNMPIALIRQYASTDKKGTNILGLIEACDKLGFSAKGVKGDFDNLFEIPVPTIAHVVLNNHLQHYVVIYSVTKDYIEVMDPGDGRMHQLPHDDFKKIWTGVLLLLAPNNDFVAGDKKISVEKRFFYLLKPHKAMLLQVLLGAIIYTVLGLSTAIFLQKIIDNVLPEDNRNLLNLMGITMVVIIVLQIFINYSRTLITLKTGQQIDARLILGYYKHLLRLPQSFFDSMRVGEIISRINDAVKIRSFINEVLVMFAVNVFILLFSFMLMFTYYWKLALIMLVIVPLFALIYKISDRLNRETQRKLMENAADLQTQLVESVNAIPTIKRFGLEDFANFKTETRFITMLKTVFKSATNSLLVGNMSSFVSSSFTVILLWTGSTFVLDKIITPGELLSFYSIIGYFMGPVASLIGMNKTLQDARIAADRLFEIMDMEQEPNANRTELTPDMIGEIRFKDVHFRYGTRATVFEGMNLKIPKGKITAIVGESGSGKTTLLSLMQNIYPLMSGSIFIGEYDIKYITNESLRNMVGVVPQDVHLFAGNVTENIAVGYAEPDIKRVLKICHDLEITDFIERLPNGFDTFLGENGTNLSGGQRQRLAIARALYRNPEILILDEATSSLDSESEQHVQNAIALLREQQKTIIIIAHRLSTIMNADKIAVFRTGTLIEEGNHNDLMEQKGQYFNMWQKQFPPEKSVVEKGKAMIGKQTSKDKKQPSDNDPSKESSSQKKQSPKKPTKV</sequence>
<evidence type="ECO:0000256" key="10">
    <source>
        <dbReference type="ARBA" id="ARBA00022989"/>
    </source>
</evidence>
<evidence type="ECO:0000256" key="13">
    <source>
        <dbReference type="SAM" id="Phobius"/>
    </source>
</evidence>
<keyword evidence="5 13" id="KW-0812">Transmembrane</keyword>
<evidence type="ECO:0000256" key="8">
    <source>
        <dbReference type="ARBA" id="ARBA00022840"/>
    </source>
</evidence>
<dbReference type="PANTHER" id="PTHR43394:SF1">
    <property type="entry name" value="ATP-BINDING CASSETTE SUB-FAMILY B MEMBER 10, MITOCHONDRIAL"/>
    <property type="match status" value="1"/>
</dbReference>
<dbReference type="Proteomes" id="UP001596958">
    <property type="component" value="Unassembled WGS sequence"/>
</dbReference>
<keyword evidence="10 13" id="KW-1133">Transmembrane helix</keyword>
<keyword evidence="11 13" id="KW-0472">Membrane</keyword>
<keyword evidence="6" id="KW-0547">Nucleotide-binding</keyword>
<keyword evidence="18" id="KW-1185">Reference proteome</keyword>
<dbReference type="Gene3D" id="3.40.50.300">
    <property type="entry name" value="P-loop containing nucleotide triphosphate hydrolases"/>
    <property type="match status" value="1"/>
</dbReference>
<evidence type="ECO:0000256" key="9">
    <source>
        <dbReference type="ARBA" id="ARBA00022967"/>
    </source>
</evidence>
<evidence type="ECO:0000259" key="15">
    <source>
        <dbReference type="PROSITE" id="PS50929"/>
    </source>
</evidence>
<dbReference type="CDD" id="cd18570">
    <property type="entry name" value="ABC_6TM_PCAT1_LagD_like"/>
    <property type="match status" value="1"/>
</dbReference>